<dbReference type="Proteomes" id="UP001295684">
    <property type="component" value="Unassembled WGS sequence"/>
</dbReference>
<evidence type="ECO:0000313" key="2">
    <source>
        <dbReference type="Proteomes" id="UP001295684"/>
    </source>
</evidence>
<proteinExistence type="predicted"/>
<evidence type="ECO:0000313" key="1">
    <source>
        <dbReference type="EMBL" id="CAI2380838.1"/>
    </source>
</evidence>
<name>A0AAD1XXT2_EUPCR</name>
<dbReference type="AlphaFoldDB" id="A0AAD1XXT2"/>
<reference evidence="1" key="1">
    <citation type="submission" date="2023-07" db="EMBL/GenBank/DDBJ databases">
        <authorList>
            <consortium name="AG Swart"/>
            <person name="Singh M."/>
            <person name="Singh A."/>
            <person name="Seah K."/>
            <person name="Emmerich C."/>
        </authorList>
    </citation>
    <scope>NUCLEOTIDE SEQUENCE</scope>
    <source>
        <strain evidence="1">DP1</strain>
    </source>
</reference>
<keyword evidence="2" id="KW-1185">Reference proteome</keyword>
<sequence>MFTIPSPQTLRGLLGIKVIWKWKKEPLHCLALAPEQEESCIFIRMYSCGFYVKDYCTATKDARDLLCSIRVLKRDLITQVIKTPMACIEKIPHECYLQPDLSMVVLSILDRRC</sequence>
<protein>
    <submittedName>
        <fullName evidence="1">Uncharacterized protein</fullName>
    </submittedName>
</protein>
<comment type="caution">
    <text evidence="1">The sequence shown here is derived from an EMBL/GenBank/DDBJ whole genome shotgun (WGS) entry which is preliminary data.</text>
</comment>
<organism evidence="1 2">
    <name type="scientific">Euplotes crassus</name>
    <dbReference type="NCBI Taxonomy" id="5936"/>
    <lineage>
        <taxon>Eukaryota</taxon>
        <taxon>Sar</taxon>
        <taxon>Alveolata</taxon>
        <taxon>Ciliophora</taxon>
        <taxon>Intramacronucleata</taxon>
        <taxon>Spirotrichea</taxon>
        <taxon>Hypotrichia</taxon>
        <taxon>Euplotida</taxon>
        <taxon>Euplotidae</taxon>
        <taxon>Moneuplotes</taxon>
    </lineage>
</organism>
<gene>
    <name evidence="1" type="ORF">ECRASSUSDP1_LOCUS22278</name>
</gene>
<dbReference type="EMBL" id="CAMPGE010022832">
    <property type="protein sequence ID" value="CAI2380838.1"/>
    <property type="molecule type" value="Genomic_DNA"/>
</dbReference>
<accession>A0AAD1XXT2</accession>